<gene>
    <name evidence="2" type="ORF">JOF36_003440</name>
</gene>
<dbReference type="EMBL" id="JAGINU010000001">
    <property type="protein sequence ID" value="MBP2367744.1"/>
    <property type="molecule type" value="Genomic_DNA"/>
</dbReference>
<accession>A0ABS4VV02</accession>
<evidence type="ECO:0000313" key="2">
    <source>
        <dbReference type="EMBL" id="MBP2367744.1"/>
    </source>
</evidence>
<feature type="transmembrane region" description="Helical" evidence="1">
    <location>
        <begin position="85"/>
        <end position="107"/>
    </location>
</feature>
<feature type="transmembrane region" description="Helical" evidence="1">
    <location>
        <begin position="59"/>
        <end position="78"/>
    </location>
</feature>
<feature type="transmembrane region" description="Helical" evidence="1">
    <location>
        <begin position="119"/>
        <end position="136"/>
    </location>
</feature>
<comment type="caution">
    <text evidence="2">The sequence shown here is derived from an EMBL/GenBank/DDBJ whole genome shotgun (WGS) entry which is preliminary data.</text>
</comment>
<dbReference type="Proteomes" id="UP001519295">
    <property type="component" value="Unassembled WGS sequence"/>
</dbReference>
<name>A0ABS4VV02_9PSEU</name>
<dbReference type="RefSeq" id="WP_210027913.1">
    <property type="nucleotide sequence ID" value="NZ_JAGINU010000001.1"/>
</dbReference>
<sequence length="155" mass="15941">MPAPPITVIAPAASAWTMLYVVSKVHHAVTGTLGVTGGPVVPLASYAAYAPGEVSAAQWANAGLGLLAAGMLLLAIRFPAGWNRWLLTVPMATLFLLAAAGAVGMVARDVLTGSGGTVFGAYCAIWAVLVGATTWAHHRSRWRAPSVPTRSAVRP</sequence>
<keyword evidence="1" id="KW-1133">Transmembrane helix</keyword>
<reference evidence="2 3" key="1">
    <citation type="submission" date="2021-03" db="EMBL/GenBank/DDBJ databases">
        <title>Sequencing the genomes of 1000 actinobacteria strains.</title>
        <authorList>
            <person name="Klenk H.-P."/>
        </authorList>
    </citation>
    <scope>NUCLEOTIDE SEQUENCE [LARGE SCALE GENOMIC DNA]</scope>
    <source>
        <strain evidence="2 3">DSM 45256</strain>
    </source>
</reference>
<protein>
    <submittedName>
        <fullName evidence="2">Uncharacterized protein</fullName>
    </submittedName>
</protein>
<organism evidence="2 3">
    <name type="scientific">Pseudonocardia parietis</name>
    <dbReference type="NCBI Taxonomy" id="570936"/>
    <lineage>
        <taxon>Bacteria</taxon>
        <taxon>Bacillati</taxon>
        <taxon>Actinomycetota</taxon>
        <taxon>Actinomycetes</taxon>
        <taxon>Pseudonocardiales</taxon>
        <taxon>Pseudonocardiaceae</taxon>
        <taxon>Pseudonocardia</taxon>
    </lineage>
</organism>
<evidence type="ECO:0000256" key="1">
    <source>
        <dbReference type="SAM" id="Phobius"/>
    </source>
</evidence>
<keyword evidence="1" id="KW-0812">Transmembrane</keyword>
<keyword evidence="3" id="KW-1185">Reference proteome</keyword>
<keyword evidence="1" id="KW-0472">Membrane</keyword>
<proteinExistence type="predicted"/>
<evidence type="ECO:0000313" key="3">
    <source>
        <dbReference type="Proteomes" id="UP001519295"/>
    </source>
</evidence>